<gene>
    <name evidence="2" type="ORF">IAB59_05730</name>
</gene>
<reference evidence="2" key="2">
    <citation type="journal article" date="2021" name="PeerJ">
        <title>Extensive microbial diversity within the chicken gut microbiome revealed by metagenomics and culture.</title>
        <authorList>
            <person name="Gilroy R."/>
            <person name="Ravi A."/>
            <person name="Getino M."/>
            <person name="Pursley I."/>
            <person name="Horton D.L."/>
            <person name="Alikhan N.F."/>
            <person name="Baker D."/>
            <person name="Gharbi K."/>
            <person name="Hall N."/>
            <person name="Watson M."/>
            <person name="Adriaenssens E.M."/>
            <person name="Foster-Nyarko E."/>
            <person name="Jarju S."/>
            <person name="Secka A."/>
            <person name="Antonio M."/>
            <person name="Oren A."/>
            <person name="Chaudhuri R.R."/>
            <person name="La Ragione R."/>
            <person name="Hildebrand F."/>
            <person name="Pallen M.J."/>
        </authorList>
    </citation>
    <scope>NUCLEOTIDE SEQUENCE</scope>
    <source>
        <strain evidence="2">CHK195-26880</strain>
    </source>
</reference>
<protein>
    <submittedName>
        <fullName evidence="2">Uncharacterized protein</fullName>
    </submittedName>
</protein>
<dbReference type="Proteomes" id="UP000886833">
    <property type="component" value="Unassembled WGS sequence"/>
</dbReference>
<dbReference type="EMBL" id="DVKQ01000074">
    <property type="protein sequence ID" value="HIT37957.1"/>
    <property type="molecule type" value="Genomic_DNA"/>
</dbReference>
<proteinExistence type="predicted"/>
<organism evidence="2 3">
    <name type="scientific">Candidatus Onthousia faecipullorum</name>
    <dbReference type="NCBI Taxonomy" id="2840887"/>
    <lineage>
        <taxon>Bacteria</taxon>
        <taxon>Bacillati</taxon>
        <taxon>Bacillota</taxon>
        <taxon>Bacilli</taxon>
        <taxon>Candidatus Onthousia</taxon>
    </lineage>
</organism>
<evidence type="ECO:0000313" key="3">
    <source>
        <dbReference type="Proteomes" id="UP000886833"/>
    </source>
</evidence>
<sequence>MNFKSLLNNEQLLTILHNVLTNESTINKVSNVSINGEDYSYNQYSLLIVMDLVIKYQIIISDETYHSDFLSKLNNIITNYQSHQDLIIKCNSLLLELTSKKLNLKMTSRENKQLILKHIYNRYIINGYCFHSFPSVFKKDVEENGLISKIDKKEVYDLKKINYIFDHHNYKNLISKNLNSKSTPLYITDSPAMAYYYAFRSPEYMAELTSLSKYYNYIEDYDKSAYYLKDYQKCKSNLVSLCKHVNMTTKEENTVLKSFDRRWSSLKLSDSAPCIAFIKRSDLAKNSLPNINEIIEMVDEVELPILLSKITDSKYPVIRRYSDIDPLDLTVITMPSYKEIKNYHKKSKEELVDNIEIVEKRRRFNLRNAYSYGNASVLALSGLLFISLGLTLSIILKVLGG</sequence>
<evidence type="ECO:0000256" key="1">
    <source>
        <dbReference type="SAM" id="Phobius"/>
    </source>
</evidence>
<feature type="transmembrane region" description="Helical" evidence="1">
    <location>
        <begin position="369"/>
        <end position="396"/>
    </location>
</feature>
<accession>A0A9D1GCE4</accession>
<dbReference type="AlphaFoldDB" id="A0A9D1GCE4"/>
<reference evidence="2" key="1">
    <citation type="submission" date="2020-10" db="EMBL/GenBank/DDBJ databases">
        <authorList>
            <person name="Gilroy R."/>
        </authorList>
    </citation>
    <scope>NUCLEOTIDE SEQUENCE</scope>
    <source>
        <strain evidence="2">CHK195-26880</strain>
    </source>
</reference>
<keyword evidence="1" id="KW-0472">Membrane</keyword>
<comment type="caution">
    <text evidence="2">The sequence shown here is derived from an EMBL/GenBank/DDBJ whole genome shotgun (WGS) entry which is preliminary data.</text>
</comment>
<keyword evidence="1" id="KW-1133">Transmembrane helix</keyword>
<evidence type="ECO:0000313" key="2">
    <source>
        <dbReference type="EMBL" id="HIT37957.1"/>
    </source>
</evidence>
<name>A0A9D1GCE4_9FIRM</name>
<keyword evidence="1" id="KW-0812">Transmembrane</keyword>